<evidence type="ECO:0000313" key="7">
    <source>
        <dbReference type="EMBL" id="CAE0193678.1"/>
    </source>
</evidence>
<name>A0A7S3CE27_9CHLO</name>
<protein>
    <recommendedName>
        <fullName evidence="6">AAA+ ATPase domain-containing protein</fullName>
    </recommendedName>
</protein>
<keyword evidence="4" id="KW-0469">Meiosis</keyword>
<dbReference type="SUPFAM" id="SSF52540">
    <property type="entry name" value="P-loop containing nucleoside triphosphate hydrolases"/>
    <property type="match status" value="1"/>
</dbReference>
<dbReference type="Pfam" id="PF23563">
    <property type="entry name" value="TRIP13_N"/>
    <property type="match status" value="1"/>
</dbReference>
<evidence type="ECO:0000256" key="4">
    <source>
        <dbReference type="ARBA" id="ARBA00023254"/>
    </source>
</evidence>
<dbReference type="InterPro" id="IPR044539">
    <property type="entry name" value="Pch2-like"/>
</dbReference>
<dbReference type="GO" id="GO:0051598">
    <property type="term" value="P:meiotic recombination checkpoint signaling"/>
    <property type="evidence" value="ECO:0007669"/>
    <property type="project" value="TreeGrafter"/>
</dbReference>
<dbReference type="EMBL" id="HBHZ01008784">
    <property type="protein sequence ID" value="CAE0193678.1"/>
    <property type="molecule type" value="Transcribed_RNA"/>
</dbReference>
<dbReference type="GO" id="GO:0005634">
    <property type="term" value="C:nucleus"/>
    <property type="evidence" value="ECO:0007669"/>
    <property type="project" value="TreeGrafter"/>
</dbReference>
<keyword evidence="3 5" id="KW-0067">ATP-binding</keyword>
<accession>A0A7S3CE27</accession>
<dbReference type="PROSITE" id="PS00674">
    <property type="entry name" value="AAA"/>
    <property type="match status" value="1"/>
</dbReference>
<dbReference type="GO" id="GO:0016887">
    <property type="term" value="F:ATP hydrolysis activity"/>
    <property type="evidence" value="ECO:0007669"/>
    <property type="project" value="InterPro"/>
</dbReference>
<dbReference type="InterPro" id="IPR027417">
    <property type="entry name" value="P-loop_NTPase"/>
</dbReference>
<feature type="domain" description="AAA+ ATPase" evidence="6">
    <location>
        <begin position="169"/>
        <end position="344"/>
    </location>
</feature>
<dbReference type="SMART" id="SM00382">
    <property type="entry name" value="AAA"/>
    <property type="match status" value="1"/>
</dbReference>
<evidence type="ECO:0000259" key="6">
    <source>
        <dbReference type="SMART" id="SM00382"/>
    </source>
</evidence>
<dbReference type="GO" id="GO:0005524">
    <property type="term" value="F:ATP binding"/>
    <property type="evidence" value="ECO:0007669"/>
    <property type="project" value="UniProtKB-KW"/>
</dbReference>
<evidence type="ECO:0000256" key="1">
    <source>
        <dbReference type="ARBA" id="ARBA00007271"/>
    </source>
</evidence>
<organism evidence="7">
    <name type="scientific">Chloropicon roscoffensis</name>
    <dbReference type="NCBI Taxonomy" id="1461544"/>
    <lineage>
        <taxon>Eukaryota</taxon>
        <taxon>Viridiplantae</taxon>
        <taxon>Chlorophyta</taxon>
        <taxon>Chloropicophyceae</taxon>
        <taxon>Chloropicales</taxon>
        <taxon>Chloropicaceae</taxon>
        <taxon>Chloropicon</taxon>
    </lineage>
</organism>
<keyword evidence="2 5" id="KW-0547">Nucleotide-binding</keyword>
<dbReference type="Pfam" id="PF00004">
    <property type="entry name" value="AAA"/>
    <property type="match status" value="1"/>
</dbReference>
<dbReference type="Gene3D" id="3.40.50.300">
    <property type="entry name" value="P-loop containing nucleotide triphosphate hydrolases"/>
    <property type="match status" value="1"/>
</dbReference>
<dbReference type="InterPro" id="IPR003593">
    <property type="entry name" value="AAA+_ATPase"/>
</dbReference>
<gene>
    <name evidence="7" type="ORF">CROS1456_LOCUS6768</name>
</gene>
<dbReference type="InterPro" id="IPR003960">
    <property type="entry name" value="ATPase_AAA_CS"/>
</dbReference>
<comment type="similarity">
    <text evidence="1">Belongs to the AAA ATPase family. PCH2 subfamily.</text>
</comment>
<dbReference type="InterPro" id="IPR003959">
    <property type="entry name" value="ATPase_AAA_core"/>
</dbReference>
<reference evidence="7" key="1">
    <citation type="submission" date="2021-01" db="EMBL/GenBank/DDBJ databases">
        <authorList>
            <person name="Corre E."/>
            <person name="Pelletier E."/>
            <person name="Niang G."/>
            <person name="Scheremetjew M."/>
            <person name="Finn R."/>
            <person name="Kale V."/>
            <person name="Holt S."/>
            <person name="Cochrane G."/>
            <person name="Meng A."/>
            <person name="Brown T."/>
            <person name="Cohen L."/>
        </authorList>
    </citation>
    <scope>NUCLEOTIDE SEQUENCE</scope>
    <source>
        <strain evidence="7">RCC1871</strain>
    </source>
</reference>
<dbReference type="GO" id="GO:0007131">
    <property type="term" value="P:reciprocal meiotic recombination"/>
    <property type="evidence" value="ECO:0007669"/>
    <property type="project" value="TreeGrafter"/>
</dbReference>
<dbReference type="PANTHER" id="PTHR45991">
    <property type="entry name" value="PACHYTENE CHECKPOINT PROTEIN 2"/>
    <property type="match status" value="1"/>
</dbReference>
<dbReference type="InterPro" id="IPR058249">
    <property type="entry name" value="Pch2_C"/>
</dbReference>
<evidence type="ECO:0000256" key="3">
    <source>
        <dbReference type="ARBA" id="ARBA00022840"/>
    </source>
</evidence>
<proteinExistence type="inferred from homology"/>
<dbReference type="AlphaFoldDB" id="A0A7S3CE27"/>
<dbReference type="Pfam" id="PF23242">
    <property type="entry name" value="AAA_lid_TRIP13_C"/>
    <property type="match status" value="1"/>
</dbReference>
<evidence type="ECO:0000256" key="5">
    <source>
        <dbReference type="RuleBase" id="RU003651"/>
    </source>
</evidence>
<evidence type="ECO:0000256" key="2">
    <source>
        <dbReference type="ARBA" id="ARBA00022741"/>
    </source>
</evidence>
<sequence length="464" mass="50219">MERVPLHVEVRLRPDGVACTESSLLEHVSVLLKSKQEIKSGEVAFRGTGDLFLEKHVELIRVCDRDPGSPGLGGAGSSLPLLFWQVELVVHAYQVSLDEPCEEIEGDEGIASFTEYFLPSVHFEGLWESLRYDLDGDGPGTGVKEQLLSYSRSALLFGALGVDNNVVAWNRLILLHGPPGTGKTSLCKALAQKLAVRHFSTSFSPEDGRPGGLHGEAGFSKLIEINAHSLFSKWFSESGKLVSKLFQQIRDLAELALDLEDRSRSSLVFVLIDEVESLATARRQSIQGGEPSDGVRAVNALLTQLDQLRQYPNVYVMCTSNVSDAIDEAFLDRADLRIHLGNPGASARYQILAQALNEMVRVGLLVSSSGGVRALEEVPGEVRGAWAGGQVDAGEGGECGYVPEGLLWRACQSLREASGRQLRKLPLICWVNFVRGGTSCPLVDFVGALPRTWGDDGVPGGMIG</sequence>
<dbReference type="PANTHER" id="PTHR45991:SF1">
    <property type="entry name" value="PACHYTENE CHECKPOINT PROTEIN 2 HOMOLOG"/>
    <property type="match status" value="1"/>
</dbReference>
<dbReference type="GO" id="GO:0005694">
    <property type="term" value="C:chromosome"/>
    <property type="evidence" value="ECO:0007669"/>
    <property type="project" value="TreeGrafter"/>
</dbReference>